<organism evidence="1 2">
    <name type="scientific">Hydrocarboniphaga effusa AP103</name>
    <dbReference type="NCBI Taxonomy" id="1172194"/>
    <lineage>
        <taxon>Bacteria</taxon>
        <taxon>Pseudomonadati</taxon>
        <taxon>Pseudomonadota</taxon>
        <taxon>Gammaproteobacteria</taxon>
        <taxon>Nevskiales</taxon>
        <taxon>Nevskiaceae</taxon>
        <taxon>Hydrocarboniphaga</taxon>
    </lineage>
</organism>
<proteinExistence type="predicted"/>
<comment type="caution">
    <text evidence="1">The sequence shown here is derived from an EMBL/GenBank/DDBJ whole genome shotgun (WGS) entry which is preliminary data.</text>
</comment>
<dbReference type="EMBL" id="AKGD01000001">
    <property type="protein sequence ID" value="EIT71954.1"/>
    <property type="molecule type" value="Genomic_DNA"/>
</dbReference>
<reference evidence="1 2" key="1">
    <citation type="journal article" date="2012" name="J. Bacteriol.">
        <title>Genome Sequence of n-Alkane-Degrading Hydrocarboniphaga effusa Strain AP103T (ATCC BAA-332T).</title>
        <authorList>
            <person name="Chang H.K."/>
            <person name="Zylstra G.J."/>
            <person name="Chae J.C."/>
        </authorList>
    </citation>
    <scope>NUCLEOTIDE SEQUENCE [LARGE SCALE GENOMIC DNA]</scope>
    <source>
        <strain evidence="1 2">AP103</strain>
    </source>
</reference>
<accession>I7ZJ80</accession>
<dbReference type="AlphaFoldDB" id="I7ZJ80"/>
<evidence type="ECO:0000313" key="1">
    <source>
        <dbReference type="EMBL" id="EIT71954.1"/>
    </source>
</evidence>
<keyword evidence="2" id="KW-1185">Reference proteome</keyword>
<sequence length="451" mass="49554">MRISESPIGRYPEAGSAWHEFRVAAGPLLGEAEALLFELYNRRRGRRSRFGAMQDGLEMLRQSFVRSAADSEWHRVRTVFVLDGTGANGFATLAPLIERYVDDRAPVGIVTTYRTRKLAESLMARLDRKCCIADIDHLSLRALRDVVGGSHWRQTVRSMLRDHGPGALPYLLVDAGRRVALAALIRQGASLRNLFVANERTHASALALSLGEGRLRRICIQHGAPMAEYLPIVSDHYWAWDAVVCGWLRKHARSTKVDVFGNPRAVRGHSTSTPRPRALRPRVLFAAQPLGIDFPDAGYLRVIDLVLGLAERDVAVVTSRLHPADKIANYPNSYRAWAEHAFNESRQRAFGEAMRGADIVVSYASTTLFEAAAAGLGTIALDPEPCPALDDDLYGVFARARTVSELVNAVCDSSQSDIVNRAATLDWPRAPALLDEDVIDDVCAGAGLARA</sequence>
<evidence type="ECO:0000313" key="2">
    <source>
        <dbReference type="Proteomes" id="UP000003704"/>
    </source>
</evidence>
<evidence type="ECO:0008006" key="3">
    <source>
        <dbReference type="Google" id="ProtNLM"/>
    </source>
</evidence>
<dbReference type="Proteomes" id="UP000003704">
    <property type="component" value="Unassembled WGS sequence"/>
</dbReference>
<gene>
    <name evidence="1" type="ORF">WQQ_20910</name>
</gene>
<protein>
    <recommendedName>
        <fullName evidence="3">UDP-N-acetylglucosamine 2-epimerase domain-containing protein</fullName>
    </recommendedName>
</protein>
<name>I7ZJ80_9GAMM</name>